<dbReference type="OrthoDB" id="60033at2759"/>
<dbReference type="GO" id="GO:0043565">
    <property type="term" value="F:sequence-specific DNA binding"/>
    <property type="evidence" value="ECO:0007669"/>
    <property type="project" value="InterPro"/>
</dbReference>
<evidence type="ECO:0000313" key="7">
    <source>
        <dbReference type="EMBL" id="CAB9525904.1"/>
    </source>
</evidence>
<dbReference type="InterPro" id="IPR036390">
    <property type="entry name" value="WH_DNA-bd_sf"/>
</dbReference>
<keyword evidence="8" id="KW-1185">Reference proteome</keyword>
<comment type="caution">
    <text evidence="7">The sequence shown here is derived from an EMBL/GenBank/DDBJ whole genome shotgun (WGS) entry which is preliminary data.</text>
</comment>
<keyword evidence="3" id="KW-0539">Nucleus</keyword>
<comment type="subcellular location">
    <subcellularLocation>
        <location evidence="1">Nucleus</location>
    </subcellularLocation>
</comment>
<dbReference type="InterPro" id="IPR000232">
    <property type="entry name" value="HSF_DNA-bd"/>
</dbReference>
<proteinExistence type="inferred from homology"/>
<evidence type="ECO:0000256" key="1">
    <source>
        <dbReference type="ARBA" id="ARBA00004123"/>
    </source>
</evidence>
<dbReference type="Proteomes" id="UP001153069">
    <property type="component" value="Unassembled WGS sequence"/>
</dbReference>
<dbReference type="PANTHER" id="PTHR10015">
    <property type="entry name" value="HEAT SHOCK TRANSCRIPTION FACTOR"/>
    <property type="match status" value="1"/>
</dbReference>
<evidence type="ECO:0000256" key="5">
    <source>
        <dbReference type="SAM" id="MobiDB-lite"/>
    </source>
</evidence>
<evidence type="ECO:0000313" key="8">
    <source>
        <dbReference type="Proteomes" id="UP001153069"/>
    </source>
</evidence>
<sequence length="361" mass="39795">MNRAMMNLPVLPTSGMPTEFPCLLHRCLTEIEELVKRDSDMLRLKSVVCWQRNGASFRVIDKKRFERLIMPVWFPRIKFASFFRLVSMYGFVKISSDGEFYHKDFVMGMPDLAQKIKKVGKGTNARKVNTARILSHLRRAEKAMEAGMSGPADKRPTNAFLSRCMEGSKRGLGSVPAADTRGSPAVGLDYLRSAGLPALQTSQQGMQYPIQPAGTMQTSNGIAGAVVSSSKMATRAPSSSQSLWNMVNPRQWRQDEASNSFSPTFDSLQEADGLWPDPIREDHCHQGNNDEAGGHCGSSVFSNGSSHSNDGAGAESDDDDELPHLDIGRQDEELGFSVSGLWNDLCLGQDFDASFQLDDIF</sequence>
<reference evidence="7" key="1">
    <citation type="submission" date="2020-06" db="EMBL/GenBank/DDBJ databases">
        <authorList>
            <consortium name="Plant Systems Biology data submission"/>
        </authorList>
    </citation>
    <scope>NUCLEOTIDE SEQUENCE</scope>
    <source>
        <strain evidence="7">D6</strain>
    </source>
</reference>
<feature type="region of interest" description="Disordered" evidence="5">
    <location>
        <begin position="254"/>
        <end position="325"/>
    </location>
</feature>
<feature type="compositionally biased region" description="Polar residues" evidence="5">
    <location>
        <begin position="257"/>
        <end position="267"/>
    </location>
</feature>
<dbReference type="GO" id="GO:0005634">
    <property type="term" value="C:nucleus"/>
    <property type="evidence" value="ECO:0007669"/>
    <property type="project" value="UniProtKB-SubCell"/>
</dbReference>
<evidence type="ECO:0000259" key="6">
    <source>
        <dbReference type="SMART" id="SM00415"/>
    </source>
</evidence>
<organism evidence="7 8">
    <name type="scientific">Seminavis robusta</name>
    <dbReference type="NCBI Taxonomy" id="568900"/>
    <lineage>
        <taxon>Eukaryota</taxon>
        <taxon>Sar</taxon>
        <taxon>Stramenopiles</taxon>
        <taxon>Ochrophyta</taxon>
        <taxon>Bacillariophyta</taxon>
        <taxon>Bacillariophyceae</taxon>
        <taxon>Bacillariophycidae</taxon>
        <taxon>Naviculales</taxon>
        <taxon>Naviculaceae</taxon>
        <taxon>Seminavis</taxon>
    </lineage>
</organism>
<evidence type="ECO:0000256" key="2">
    <source>
        <dbReference type="ARBA" id="ARBA00023125"/>
    </source>
</evidence>
<dbReference type="Pfam" id="PF00447">
    <property type="entry name" value="HSF_DNA-bind"/>
    <property type="match status" value="1"/>
</dbReference>
<dbReference type="Gene3D" id="1.10.10.10">
    <property type="entry name" value="Winged helix-like DNA-binding domain superfamily/Winged helix DNA-binding domain"/>
    <property type="match status" value="1"/>
</dbReference>
<feature type="domain" description="HSF-type DNA-binding" evidence="6">
    <location>
        <begin position="16"/>
        <end position="119"/>
    </location>
</feature>
<accession>A0A9N8EUT5</accession>
<dbReference type="EMBL" id="CAICTM010001744">
    <property type="protein sequence ID" value="CAB9525904.1"/>
    <property type="molecule type" value="Genomic_DNA"/>
</dbReference>
<dbReference type="GO" id="GO:0003700">
    <property type="term" value="F:DNA-binding transcription factor activity"/>
    <property type="evidence" value="ECO:0007669"/>
    <property type="project" value="InterPro"/>
</dbReference>
<gene>
    <name evidence="7" type="ORF">SEMRO_1746_G294990.1</name>
</gene>
<evidence type="ECO:0000256" key="4">
    <source>
        <dbReference type="RuleBase" id="RU004020"/>
    </source>
</evidence>
<keyword evidence="2" id="KW-0238">DNA-binding</keyword>
<dbReference type="SUPFAM" id="SSF46785">
    <property type="entry name" value="Winged helix' DNA-binding domain"/>
    <property type="match status" value="1"/>
</dbReference>
<dbReference type="AlphaFoldDB" id="A0A9N8EUT5"/>
<dbReference type="InterPro" id="IPR036388">
    <property type="entry name" value="WH-like_DNA-bd_sf"/>
</dbReference>
<evidence type="ECO:0000256" key="3">
    <source>
        <dbReference type="ARBA" id="ARBA00023242"/>
    </source>
</evidence>
<dbReference type="PANTHER" id="PTHR10015:SF206">
    <property type="entry name" value="HSF-TYPE DNA-BINDING DOMAIN-CONTAINING PROTEIN"/>
    <property type="match status" value="1"/>
</dbReference>
<name>A0A9N8EUT5_9STRA</name>
<dbReference type="SMART" id="SM00415">
    <property type="entry name" value="HSF"/>
    <property type="match status" value="1"/>
</dbReference>
<feature type="compositionally biased region" description="Low complexity" evidence="5">
    <location>
        <begin position="297"/>
        <end position="314"/>
    </location>
</feature>
<protein>
    <submittedName>
        <fullName evidence="7">Shock factor protein 2</fullName>
    </submittedName>
</protein>
<comment type="similarity">
    <text evidence="4">Belongs to the HSF family.</text>
</comment>